<protein>
    <submittedName>
        <fullName evidence="3">Uncharacterized protein</fullName>
    </submittedName>
</protein>
<comment type="caution">
    <text evidence="3">The sequence shown here is derived from an EMBL/GenBank/DDBJ whole genome shotgun (WGS) entry which is preliminary data.</text>
</comment>
<keyword evidence="2" id="KW-1133">Transmembrane helix</keyword>
<accession>A0A1V8SL51</accession>
<sequence>MGFLDIIKILFFPALIAASLYGLFGYIIIPLARRHRNRYDQYLPINAIQSTSTTLRDRLADLVIRIATRGRRRNVADGREELDDNLFGDEEGESMVGFDVERRERNVRGGRVEVIGSDRRLSRELEEGFKDDSSEEGGEEGRGWERGRG</sequence>
<keyword evidence="2" id="KW-0472">Membrane</keyword>
<feature type="transmembrane region" description="Helical" evidence="2">
    <location>
        <begin position="6"/>
        <end position="29"/>
    </location>
</feature>
<dbReference type="InParanoid" id="A0A1V8SL51"/>
<feature type="region of interest" description="Disordered" evidence="1">
    <location>
        <begin position="125"/>
        <end position="149"/>
    </location>
</feature>
<organism evidence="3 4">
    <name type="scientific">Cryoendolithus antarcticus</name>
    <dbReference type="NCBI Taxonomy" id="1507870"/>
    <lineage>
        <taxon>Eukaryota</taxon>
        <taxon>Fungi</taxon>
        <taxon>Dikarya</taxon>
        <taxon>Ascomycota</taxon>
        <taxon>Pezizomycotina</taxon>
        <taxon>Dothideomycetes</taxon>
        <taxon>Dothideomycetidae</taxon>
        <taxon>Cladosporiales</taxon>
        <taxon>Cladosporiaceae</taxon>
        <taxon>Cryoendolithus</taxon>
    </lineage>
</organism>
<proteinExistence type="predicted"/>
<keyword evidence="2" id="KW-0812">Transmembrane</keyword>
<evidence type="ECO:0000313" key="4">
    <source>
        <dbReference type="Proteomes" id="UP000192596"/>
    </source>
</evidence>
<dbReference type="EMBL" id="NAJO01000039">
    <property type="protein sequence ID" value="OQN99601.1"/>
    <property type="molecule type" value="Genomic_DNA"/>
</dbReference>
<feature type="compositionally biased region" description="Basic and acidic residues" evidence="1">
    <location>
        <begin position="139"/>
        <end position="149"/>
    </location>
</feature>
<name>A0A1V8SL51_9PEZI</name>
<dbReference type="STRING" id="1507870.A0A1V8SL51"/>
<dbReference type="OrthoDB" id="5427070at2759"/>
<keyword evidence="4" id="KW-1185">Reference proteome</keyword>
<reference evidence="4" key="1">
    <citation type="submission" date="2017-03" db="EMBL/GenBank/DDBJ databases">
        <title>Genomes of endolithic fungi from Antarctica.</title>
        <authorList>
            <person name="Coleine C."/>
            <person name="Masonjones S."/>
            <person name="Stajich J.E."/>
        </authorList>
    </citation>
    <scope>NUCLEOTIDE SEQUENCE [LARGE SCALE GENOMIC DNA]</scope>
    <source>
        <strain evidence="4">CCFEE 5527</strain>
    </source>
</reference>
<dbReference type="AlphaFoldDB" id="A0A1V8SL51"/>
<evidence type="ECO:0000256" key="2">
    <source>
        <dbReference type="SAM" id="Phobius"/>
    </source>
</evidence>
<evidence type="ECO:0000256" key="1">
    <source>
        <dbReference type="SAM" id="MobiDB-lite"/>
    </source>
</evidence>
<evidence type="ECO:0000313" key="3">
    <source>
        <dbReference type="EMBL" id="OQN99601.1"/>
    </source>
</evidence>
<gene>
    <name evidence="3" type="ORF">B0A48_14743</name>
</gene>
<dbReference type="Proteomes" id="UP000192596">
    <property type="component" value="Unassembled WGS sequence"/>
</dbReference>